<dbReference type="EMBL" id="CAJOBP010063770">
    <property type="protein sequence ID" value="CAF4860019.1"/>
    <property type="molecule type" value="Genomic_DNA"/>
</dbReference>
<protein>
    <recommendedName>
        <fullName evidence="4">Receptor expression-enhancing protein</fullName>
    </recommendedName>
</protein>
<dbReference type="Pfam" id="PF03134">
    <property type="entry name" value="TB2_DP1_HVA22"/>
    <property type="match status" value="1"/>
</dbReference>
<sequence>KHLLTYWIIHSSLGYIEYILHVVCDFLRVYWLGKLIFFLWLIKSAPPSVESSEEPEITLDSIPEPTIPEPTIPEPTIPRKKATASNFKRTQVN</sequence>
<feature type="non-terminal residue" evidence="2">
    <location>
        <position position="1"/>
    </location>
</feature>
<feature type="compositionally biased region" description="Pro residues" evidence="1">
    <location>
        <begin position="65"/>
        <end position="76"/>
    </location>
</feature>
<reference evidence="2" key="1">
    <citation type="submission" date="2021-02" db="EMBL/GenBank/DDBJ databases">
        <authorList>
            <person name="Nowell W R."/>
        </authorList>
    </citation>
    <scope>NUCLEOTIDE SEQUENCE</scope>
</reference>
<name>A0A821SQG9_9BILA</name>
<dbReference type="InterPro" id="IPR004345">
    <property type="entry name" value="TB2_DP1_HVA22"/>
</dbReference>
<keyword evidence="3" id="KW-1185">Reference proteome</keyword>
<organism evidence="2 3">
    <name type="scientific">Rotaria socialis</name>
    <dbReference type="NCBI Taxonomy" id="392032"/>
    <lineage>
        <taxon>Eukaryota</taxon>
        <taxon>Metazoa</taxon>
        <taxon>Spiralia</taxon>
        <taxon>Gnathifera</taxon>
        <taxon>Rotifera</taxon>
        <taxon>Eurotatoria</taxon>
        <taxon>Bdelloidea</taxon>
        <taxon>Philodinida</taxon>
        <taxon>Philodinidae</taxon>
        <taxon>Rotaria</taxon>
    </lineage>
</organism>
<dbReference type="Proteomes" id="UP000663873">
    <property type="component" value="Unassembled WGS sequence"/>
</dbReference>
<evidence type="ECO:0000313" key="2">
    <source>
        <dbReference type="EMBL" id="CAF4860019.1"/>
    </source>
</evidence>
<dbReference type="AlphaFoldDB" id="A0A821SQG9"/>
<evidence type="ECO:0000256" key="1">
    <source>
        <dbReference type="SAM" id="MobiDB-lite"/>
    </source>
</evidence>
<feature type="region of interest" description="Disordered" evidence="1">
    <location>
        <begin position="53"/>
        <end position="93"/>
    </location>
</feature>
<gene>
    <name evidence="2" type="ORF">UJA718_LOCUS43837</name>
</gene>
<evidence type="ECO:0000313" key="3">
    <source>
        <dbReference type="Proteomes" id="UP000663873"/>
    </source>
</evidence>
<feature type="non-terminal residue" evidence="2">
    <location>
        <position position="93"/>
    </location>
</feature>
<feature type="compositionally biased region" description="Polar residues" evidence="1">
    <location>
        <begin position="83"/>
        <end position="93"/>
    </location>
</feature>
<accession>A0A821SQG9</accession>
<comment type="caution">
    <text evidence="2">The sequence shown here is derived from an EMBL/GenBank/DDBJ whole genome shotgun (WGS) entry which is preliminary data.</text>
</comment>
<proteinExistence type="predicted"/>
<evidence type="ECO:0008006" key="4">
    <source>
        <dbReference type="Google" id="ProtNLM"/>
    </source>
</evidence>